<accession>A0A4S8JCR8</accession>
<evidence type="ECO:0000313" key="2">
    <source>
        <dbReference type="EMBL" id="THU59415.1"/>
    </source>
</evidence>
<protein>
    <submittedName>
        <fullName evidence="2">Uncharacterized protein</fullName>
    </submittedName>
</protein>
<evidence type="ECO:0000256" key="1">
    <source>
        <dbReference type="ARBA" id="ARBA00009995"/>
    </source>
</evidence>
<keyword evidence="3" id="KW-1185">Reference proteome</keyword>
<dbReference type="PANTHER" id="PTHR48047:SF19">
    <property type="entry name" value="GLYCOSYLTRANSFERASE"/>
    <property type="match status" value="1"/>
</dbReference>
<comment type="caution">
    <text evidence="2">The sequence shown here is derived from an EMBL/GenBank/DDBJ whole genome shotgun (WGS) entry which is preliminary data.</text>
</comment>
<name>A0A4S8JCR8_MUSBA</name>
<dbReference type="SUPFAM" id="SSF53756">
    <property type="entry name" value="UDP-Glycosyltransferase/glycogen phosphorylase"/>
    <property type="match status" value="1"/>
</dbReference>
<dbReference type="PANTHER" id="PTHR48047">
    <property type="entry name" value="GLYCOSYLTRANSFERASE"/>
    <property type="match status" value="1"/>
</dbReference>
<dbReference type="EMBL" id="PYDT01000005">
    <property type="protein sequence ID" value="THU59415.1"/>
    <property type="molecule type" value="Genomic_DNA"/>
</dbReference>
<dbReference type="Gene3D" id="3.40.50.2000">
    <property type="entry name" value="Glycogen Phosphorylase B"/>
    <property type="match status" value="4"/>
</dbReference>
<reference evidence="2 3" key="1">
    <citation type="journal article" date="2019" name="Nat. Plants">
        <title>Genome sequencing of Musa balbisiana reveals subgenome evolution and function divergence in polyploid bananas.</title>
        <authorList>
            <person name="Yao X."/>
        </authorList>
    </citation>
    <scope>NUCLEOTIDE SEQUENCE [LARGE SCALE GENOMIC DNA]</scope>
    <source>
        <strain evidence="3">cv. DH-PKW</strain>
        <tissue evidence="2">Leaves</tissue>
    </source>
</reference>
<dbReference type="Proteomes" id="UP000317650">
    <property type="component" value="Chromosome 7"/>
</dbReference>
<sequence>MNNLFRFRSEIQERQVVAVPDLPGRPIEIPRAELPEFLLEQNHMSDTWDRMKKAQLTCHGVVVNTFYGFEPEYCDDYRRVEARQAWFVGPVALASCGGVERGGGTAAKEDGGRCMAWLDTREEGSVLFVCFGGLYGGFAAGKPMLTWPLVFEQFINERLVVKVAGAGKRVWEGQRSEAEHEKTVVPGEAIARAVSGFMKAGGEGETARKKAMELSVVARAAVAKGGPSPRDLDSLIDELLATRVGATMQDTPT</sequence>
<dbReference type="GO" id="GO:0035251">
    <property type="term" value="F:UDP-glucosyltransferase activity"/>
    <property type="evidence" value="ECO:0007669"/>
    <property type="project" value="TreeGrafter"/>
</dbReference>
<evidence type="ECO:0000313" key="3">
    <source>
        <dbReference type="Proteomes" id="UP000317650"/>
    </source>
</evidence>
<dbReference type="AlphaFoldDB" id="A0A4S8JCR8"/>
<gene>
    <name evidence="2" type="ORF">C4D60_Mb07t01920</name>
</gene>
<comment type="similarity">
    <text evidence="1">Belongs to the UDP-glycosyltransferase family.</text>
</comment>
<proteinExistence type="inferred from homology"/>
<dbReference type="STRING" id="52838.A0A4S8JCR8"/>
<organism evidence="2 3">
    <name type="scientific">Musa balbisiana</name>
    <name type="common">Banana</name>
    <dbReference type="NCBI Taxonomy" id="52838"/>
    <lineage>
        <taxon>Eukaryota</taxon>
        <taxon>Viridiplantae</taxon>
        <taxon>Streptophyta</taxon>
        <taxon>Embryophyta</taxon>
        <taxon>Tracheophyta</taxon>
        <taxon>Spermatophyta</taxon>
        <taxon>Magnoliopsida</taxon>
        <taxon>Liliopsida</taxon>
        <taxon>Zingiberales</taxon>
        <taxon>Musaceae</taxon>
        <taxon>Musa</taxon>
    </lineage>
</organism>